<dbReference type="EMBL" id="LGTE01000006">
    <property type="protein sequence ID" value="KNZ70050.1"/>
    <property type="molecule type" value="Genomic_DNA"/>
</dbReference>
<name>A0A0L6W3D8_9FIRM</name>
<dbReference type="Proteomes" id="UP000037175">
    <property type="component" value="Unassembled WGS sequence"/>
</dbReference>
<dbReference type="RefSeq" id="WP_052217269.1">
    <property type="nucleotide sequence ID" value="NZ_LGTE01000006.1"/>
</dbReference>
<comment type="caution">
    <text evidence="1">The sequence shown here is derived from an EMBL/GenBank/DDBJ whole genome shotgun (WGS) entry which is preliminary data.</text>
</comment>
<keyword evidence="2" id="KW-1185">Reference proteome</keyword>
<accession>A0A0L6W3D8</accession>
<dbReference type="PANTHER" id="PTHR12526:SF630">
    <property type="entry name" value="GLYCOSYLTRANSFERASE"/>
    <property type="match status" value="1"/>
</dbReference>
<gene>
    <name evidence="1" type="ORF">Tfer_1190</name>
</gene>
<dbReference type="Pfam" id="PF13692">
    <property type="entry name" value="Glyco_trans_1_4"/>
    <property type="match status" value="1"/>
</dbReference>
<dbReference type="CDD" id="cd03801">
    <property type="entry name" value="GT4_PimA-like"/>
    <property type="match status" value="1"/>
</dbReference>
<protein>
    <submittedName>
        <fullName evidence="1">Group 1 glycosyl transferase</fullName>
    </submittedName>
</protein>
<dbReference type="PANTHER" id="PTHR12526">
    <property type="entry name" value="GLYCOSYLTRANSFERASE"/>
    <property type="match status" value="1"/>
</dbReference>
<dbReference type="GO" id="GO:0016740">
    <property type="term" value="F:transferase activity"/>
    <property type="evidence" value="ECO:0007669"/>
    <property type="project" value="UniProtKB-KW"/>
</dbReference>
<evidence type="ECO:0000313" key="1">
    <source>
        <dbReference type="EMBL" id="KNZ70050.1"/>
    </source>
</evidence>
<evidence type="ECO:0000313" key="2">
    <source>
        <dbReference type="Proteomes" id="UP000037175"/>
    </source>
</evidence>
<reference evidence="2" key="1">
    <citation type="submission" date="2015-07" db="EMBL/GenBank/DDBJ databases">
        <title>Complete Genome of Thermincola ferriacetica strain Z-0001T.</title>
        <authorList>
            <person name="Lusk B."/>
            <person name="Badalamenti J.P."/>
            <person name="Parameswaran P."/>
            <person name="Bond D.R."/>
            <person name="Torres C.I."/>
        </authorList>
    </citation>
    <scope>NUCLEOTIDE SEQUENCE [LARGE SCALE GENOMIC DNA]</scope>
    <source>
        <strain evidence="2">Z-0001</strain>
    </source>
</reference>
<proteinExistence type="predicted"/>
<keyword evidence="1" id="KW-0808">Transferase</keyword>
<sequence>MNILILSPEPPYPPVSGGRLRVFNVMKELARNNNVFLITFVDKEEELKYRPELLDYCKDVALLSRNHTVFTKINSRLQALLNKKKTIMLSRFYSPVFQQKINEFMAKYDIDIVQLEHSYIDVYEIPVYTGRKPAKVLVQHNLEYKLIEQQAGARWPGTSLRRKIEGYIDLDRFKEFEINAMKRAGLCVMMSNDDRNQLAEVVPEVLSKTIVVPNGVDVEYFQYYSGPRDECTLVFSGFMGHFPNEDGILWFFHKVFPYIKKQYPRIKVFVVGRGPSKRIRNLENKYSQVTVTGFVDDVREYLNRGTVFICPLRMGSGTRLKILEAMSAGIPVVTTSIGCEGLQVEDGQHLLIADSEEGFATKVNQLLEDGSFRTKLSKTARSLVEDRYSWPSIVAEYEKELQQLVKG</sequence>
<dbReference type="SUPFAM" id="SSF53756">
    <property type="entry name" value="UDP-Glycosyltransferase/glycogen phosphorylase"/>
    <property type="match status" value="1"/>
</dbReference>
<dbReference type="Gene3D" id="3.40.50.2000">
    <property type="entry name" value="Glycogen Phosphorylase B"/>
    <property type="match status" value="2"/>
</dbReference>
<dbReference type="AlphaFoldDB" id="A0A0L6W3D8"/>
<organism evidence="1 2">
    <name type="scientific">Thermincola ferriacetica</name>
    <dbReference type="NCBI Taxonomy" id="281456"/>
    <lineage>
        <taxon>Bacteria</taxon>
        <taxon>Bacillati</taxon>
        <taxon>Bacillota</taxon>
        <taxon>Clostridia</taxon>
        <taxon>Eubacteriales</taxon>
        <taxon>Thermincolaceae</taxon>
        <taxon>Thermincola</taxon>
    </lineage>
</organism>
<dbReference type="PATRIC" id="fig|281456.6.peg.1263"/>